<gene>
    <name evidence="6" type="primary">LOC127365185</name>
</gene>
<keyword evidence="2" id="KW-0472">Membrane</keyword>
<feature type="compositionally biased region" description="Basic and acidic residues" evidence="1">
    <location>
        <begin position="416"/>
        <end position="428"/>
    </location>
</feature>
<reference evidence="6" key="2">
    <citation type="submission" date="2025-09" db="UniProtKB">
        <authorList>
            <consortium name="Ensembl"/>
        </authorList>
    </citation>
    <scope>IDENTIFICATION</scope>
</reference>
<feature type="region of interest" description="Disordered" evidence="1">
    <location>
        <begin position="416"/>
        <end position="491"/>
    </location>
</feature>
<dbReference type="InterPro" id="IPR036116">
    <property type="entry name" value="FN3_sf"/>
</dbReference>
<dbReference type="Proteomes" id="UP000694389">
    <property type="component" value="Unassembled WGS sequence"/>
</dbReference>
<dbReference type="Pfam" id="PF09294">
    <property type="entry name" value="Interfer-bind"/>
    <property type="match status" value="1"/>
</dbReference>
<dbReference type="RefSeq" id="XP_051258987.1">
    <property type="nucleotide sequence ID" value="XM_051403027.1"/>
</dbReference>
<dbReference type="PANTHER" id="PTHR20859">
    <property type="entry name" value="INTERFERON/INTERLEUKIN RECEPTOR"/>
    <property type="match status" value="1"/>
</dbReference>
<evidence type="ECO:0000259" key="4">
    <source>
        <dbReference type="Pfam" id="PF01108"/>
    </source>
</evidence>
<dbReference type="InterPro" id="IPR013783">
    <property type="entry name" value="Ig-like_fold"/>
</dbReference>
<sequence>MIALMWMLTWLPQVLPVMSKLPQPINVNLTSDHFRHMLRWDPGLGTPTGVYYRVAVHTERGTSWVPVAGCEHVQHQRVCNLTESFNLTEVLNNPDSAYFYQITPLPESLPRISYTSSLFKPIRDTHLDPPLLTVTPCGSNMCVELQPPMEHLRKIYELLPYRLSIKCNANGVDREKDTEESRVIFDNLAPGIQCCVAVCFKESMWRRKSNYSQPVCAFTTAIYTQDTLISTVLSSLVIIGVVVLAVLASAGFIRCLIRNPLPDVLASIHHLNEVLVFKPFSGSLSSLLNLKPTPPPSGEKRSSHSSDESDEESEIESTGGQYKLRVGTNLLSSSSSSSTSLSAPLSPEPEPKPSSSSDQTSDSVDPQPDSLPGPEQRASDPPAERLLNKEEQEEVVVVVEGSSHNVNLLTLTFGTHQEEEEKEEDKLHVASPSASEVHTTPILPVQTSDSEEGAIETVSCSVEEEEEEEEEEEDYCGYMGRPSTHVLQNLL</sequence>
<keyword evidence="3" id="KW-0732">Signal</keyword>
<evidence type="ECO:0000256" key="1">
    <source>
        <dbReference type="SAM" id="MobiDB-lite"/>
    </source>
</evidence>
<protein>
    <recommendedName>
        <fullName evidence="8">Fibronectin type-III domain-containing protein</fullName>
    </recommendedName>
</protein>
<dbReference type="GO" id="GO:0004896">
    <property type="term" value="F:cytokine receptor activity"/>
    <property type="evidence" value="ECO:0007669"/>
    <property type="project" value="TreeGrafter"/>
</dbReference>
<evidence type="ECO:0000313" key="7">
    <source>
        <dbReference type="Proteomes" id="UP000694389"/>
    </source>
</evidence>
<feature type="compositionally biased region" description="Low complexity" evidence="1">
    <location>
        <begin position="330"/>
        <end position="345"/>
    </location>
</feature>
<dbReference type="GeneTree" id="ENSGT00510000048978"/>
<dbReference type="Gene3D" id="2.60.40.10">
    <property type="entry name" value="Immunoglobulins"/>
    <property type="match status" value="1"/>
</dbReference>
<keyword evidence="7" id="KW-1185">Reference proteome</keyword>
<feature type="compositionally biased region" description="Acidic residues" evidence="1">
    <location>
        <begin position="462"/>
        <end position="475"/>
    </location>
</feature>
<dbReference type="InterPro" id="IPR003961">
    <property type="entry name" value="FN3_dom"/>
</dbReference>
<proteinExistence type="predicted"/>
<evidence type="ECO:0008006" key="8">
    <source>
        <dbReference type="Google" id="ProtNLM"/>
    </source>
</evidence>
<dbReference type="Pfam" id="PF01108">
    <property type="entry name" value="Tissue_fac"/>
    <property type="match status" value="1"/>
</dbReference>
<dbReference type="SUPFAM" id="SSF49265">
    <property type="entry name" value="Fibronectin type III"/>
    <property type="match status" value="2"/>
</dbReference>
<feature type="domain" description="Interferon/interleukin receptor" evidence="5">
    <location>
        <begin position="125"/>
        <end position="220"/>
    </location>
</feature>
<name>A0A8P4GIT8_DICLA</name>
<evidence type="ECO:0000256" key="2">
    <source>
        <dbReference type="SAM" id="Phobius"/>
    </source>
</evidence>
<reference evidence="6" key="1">
    <citation type="submission" date="2025-08" db="UniProtKB">
        <authorList>
            <consortium name="Ensembl"/>
        </authorList>
    </citation>
    <scope>IDENTIFICATION</scope>
</reference>
<feature type="chain" id="PRO_5035934273" description="Fibronectin type-III domain-containing protein" evidence="3">
    <location>
        <begin position="20"/>
        <end position="491"/>
    </location>
</feature>
<dbReference type="GO" id="GO:0005886">
    <property type="term" value="C:plasma membrane"/>
    <property type="evidence" value="ECO:0007669"/>
    <property type="project" value="TreeGrafter"/>
</dbReference>
<keyword evidence="2" id="KW-0812">Transmembrane</keyword>
<dbReference type="InterPro" id="IPR050650">
    <property type="entry name" value="Type-II_Cytokine-TF_Rcpt"/>
</dbReference>
<feature type="transmembrane region" description="Helical" evidence="2">
    <location>
        <begin position="232"/>
        <end position="253"/>
    </location>
</feature>
<dbReference type="PANTHER" id="PTHR20859:SF53">
    <property type="entry name" value="INTERLEUKIN-22 RECEPTOR SUBUNIT ALPHA-1"/>
    <property type="match status" value="1"/>
</dbReference>
<keyword evidence="2" id="KW-1133">Transmembrane helix</keyword>
<feature type="signal peptide" evidence="3">
    <location>
        <begin position="1"/>
        <end position="19"/>
    </location>
</feature>
<feature type="compositionally biased region" description="Low complexity" evidence="1">
    <location>
        <begin position="353"/>
        <end position="370"/>
    </location>
</feature>
<feature type="compositionally biased region" description="Basic and acidic residues" evidence="1">
    <location>
        <begin position="298"/>
        <end position="307"/>
    </location>
</feature>
<feature type="region of interest" description="Disordered" evidence="1">
    <location>
        <begin position="288"/>
        <end position="396"/>
    </location>
</feature>
<dbReference type="OrthoDB" id="10031784at2759"/>
<dbReference type="InterPro" id="IPR015373">
    <property type="entry name" value="Interferon/interleukin_rcp_dom"/>
</dbReference>
<evidence type="ECO:0000313" key="6">
    <source>
        <dbReference type="Ensembl" id="ENSDLAP00005075074.1"/>
    </source>
</evidence>
<evidence type="ECO:0000256" key="3">
    <source>
        <dbReference type="SAM" id="SignalP"/>
    </source>
</evidence>
<dbReference type="GeneID" id="127365185"/>
<dbReference type="RefSeq" id="XP_051258986.1">
    <property type="nucleotide sequence ID" value="XM_051403026.1"/>
</dbReference>
<dbReference type="OMA" id="DWQCTHA"/>
<organism evidence="6 7">
    <name type="scientific">Dicentrarchus labrax</name>
    <name type="common">European seabass</name>
    <name type="synonym">Morone labrax</name>
    <dbReference type="NCBI Taxonomy" id="13489"/>
    <lineage>
        <taxon>Eukaryota</taxon>
        <taxon>Metazoa</taxon>
        <taxon>Chordata</taxon>
        <taxon>Craniata</taxon>
        <taxon>Vertebrata</taxon>
        <taxon>Euteleostomi</taxon>
        <taxon>Actinopterygii</taxon>
        <taxon>Neopterygii</taxon>
        <taxon>Teleostei</taxon>
        <taxon>Neoteleostei</taxon>
        <taxon>Acanthomorphata</taxon>
        <taxon>Eupercaria</taxon>
        <taxon>Moronidae</taxon>
        <taxon>Dicentrarchus</taxon>
    </lineage>
</organism>
<evidence type="ECO:0000259" key="5">
    <source>
        <dbReference type="Pfam" id="PF09294"/>
    </source>
</evidence>
<dbReference type="Ensembl" id="ENSDLAT00005071701.1">
    <property type="protein sequence ID" value="ENSDLAP00005075074.1"/>
    <property type="gene ID" value="ENSDLAG00005026869.1"/>
</dbReference>
<dbReference type="AlphaFoldDB" id="A0A8P4GIT8"/>
<accession>A0A8P4GIT8</accession>
<feature type="domain" description="Fibronectin type-III" evidence="4">
    <location>
        <begin position="4"/>
        <end position="86"/>
    </location>
</feature>